<proteinExistence type="predicted"/>
<sequence length="179" mass="20168">MCAWRRGAACLEREARGRGGGWVEWVMTSALLVGCRQGQRRRRGAAYTVCGVRAVRGETGEVKFTITPKGPWPWPRPASEWHAALTHPKINRRAEALQHGKDEFRTYIITTATMASPHVSCLWWPIDRFLLASCHVVNHFARAILFVAVKATCCVTYVRRYTSMTLHDTILSYGNAPRG</sequence>
<reference evidence="1 2" key="1">
    <citation type="submission" date="2012-08" db="EMBL/GenBank/DDBJ databases">
        <title>Oryza genome evolution.</title>
        <authorList>
            <person name="Wing R.A."/>
        </authorList>
    </citation>
    <scope>NUCLEOTIDE SEQUENCE</scope>
</reference>
<dbReference type="HOGENOM" id="CLU_1505607_0_0_1"/>
<dbReference type="PROSITE" id="PS51257">
    <property type="entry name" value="PROKAR_LIPOPROTEIN"/>
    <property type="match status" value="1"/>
</dbReference>
<name>A0A0D9V313_9ORYZ</name>
<organism evidence="1 2">
    <name type="scientific">Leersia perrieri</name>
    <dbReference type="NCBI Taxonomy" id="77586"/>
    <lineage>
        <taxon>Eukaryota</taxon>
        <taxon>Viridiplantae</taxon>
        <taxon>Streptophyta</taxon>
        <taxon>Embryophyta</taxon>
        <taxon>Tracheophyta</taxon>
        <taxon>Spermatophyta</taxon>
        <taxon>Magnoliopsida</taxon>
        <taxon>Liliopsida</taxon>
        <taxon>Poales</taxon>
        <taxon>Poaceae</taxon>
        <taxon>BOP clade</taxon>
        <taxon>Oryzoideae</taxon>
        <taxon>Oryzeae</taxon>
        <taxon>Oryzinae</taxon>
        <taxon>Leersia</taxon>
    </lineage>
</organism>
<reference evidence="2" key="2">
    <citation type="submission" date="2013-12" db="EMBL/GenBank/DDBJ databases">
        <authorList>
            <person name="Yu Y."/>
            <person name="Lee S."/>
            <person name="de Baynast K."/>
            <person name="Wissotski M."/>
            <person name="Liu L."/>
            <person name="Talag J."/>
            <person name="Goicoechea J."/>
            <person name="Angelova A."/>
            <person name="Jetty R."/>
            <person name="Kudrna D."/>
            <person name="Golser W."/>
            <person name="Rivera L."/>
            <person name="Zhang J."/>
            <person name="Wing R."/>
        </authorList>
    </citation>
    <scope>NUCLEOTIDE SEQUENCE</scope>
</reference>
<evidence type="ECO:0000313" key="2">
    <source>
        <dbReference type="Proteomes" id="UP000032180"/>
    </source>
</evidence>
<evidence type="ECO:0000313" key="1">
    <source>
        <dbReference type="EnsemblPlants" id="LPERR01G19840.1"/>
    </source>
</evidence>
<dbReference type="Gramene" id="LPERR01G19840.1">
    <property type="protein sequence ID" value="LPERR01G19840.1"/>
    <property type="gene ID" value="LPERR01G19840"/>
</dbReference>
<protein>
    <submittedName>
        <fullName evidence="1">Uncharacterized protein</fullName>
    </submittedName>
</protein>
<dbReference type="AlphaFoldDB" id="A0A0D9V313"/>
<accession>A0A0D9V313</accession>
<reference evidence="1" key="3">
    <citation type="submission" date="2015-04" db="UniProtKB">
        <authorList>
            <consortium name="EnsemblPlants"/>
        </authorList>
    </citation>
    <scope>IDENTIFICATION</scope>
</reference>
<dbReference type="EnsemblPlants" id="LPERR01G19840.1">
    <property type="protein sequence ID" value="LPERR01G19840.1"/>
    <property type="gene ID" value="LPERR01G19840"/>
</dbReference>
<dbReference type="Proteomes" id="UP000032180">
    <property type="component" value="Chromosome 1"/>
</dbReference>
<keyword evidence="2" id="KW-1185">Reference proteome</keyword>